<dbReference type="Proteomes" id="UP001161325">
    <property type="component" value="Unassembled WGS sequence"/>
</dbReference>
<keyword evidence="2" id="KW-1277">Toxin-antitoxin system</keyword>
<keyword evidence="5" id="KW-0378">Hydrolase</keyword>
<dbReference type="AlphaFoldDB" id="A0AA37Q105"/>
<sequence length="61" mass="7137">MKRVDLIRHLEAHGCRLLREGGSHSVYLNMAARRTSTVPRHREVDEYLARKICRDLDIPQP</sequence>
<evidence type="ECO:0000256" key="4">
    <source>
        <dbReference type="ARBA" id="ARBA00022759"/>
    </source>
</evidence>
<evidence type="ECO:0000313" key="8">
    <source>
        <dbReference type="EMBL" id="GLC24620.1"/>
    </source>
</evidence>
<accession>A0AA37Q105</accession>
<keyword evidence="7" id="KW-0346">Stress response</keyword>
<dbReference type="InterPro" id="IPR012933">
    <property type="entry name" value="HicA_mRNA_interferase"/>
</dbReference>
<dbReference type="GO" id="GO:0004519">
    <property type="term" value="F:endonuclease activity"/>
    <property type="evidence" value="ECO:0007669"/>
    <property type="project" value="UniProtKB-KW"/>
</dbReference>
<protein>
    <submittedName>
        <fullName evidence="8">Addiction module toxin, HicA family protein</fullName>
    </submittedName>
</protein>
<keyword evidence="6" id="KW-0694">RNA-binding</keyword>
<proteinExistence type="inferred from homology"/>
<evidence type="ECO:0000256" key="6">
    <source>
        <dbReference type="ARBA" id="ARBA00022884"/>
    </source>
</evidence>
<dbReference type="RefSeq" id="WP_284349067.1">
    <property type="nucleotide sequence ID" value="NZ_BRXS01000002.1"/>
</dbReference>
<evidence type="ECO:0000256" key="2">
    <source>
        <dbReference type="ARBA" id="ARBA00022649"/>
    </source>
</evidence>
<keyword evidence="4" id="KW-0255">Endonuclease</keyword>
<comment type="caution">
    <text evidence="8">The sequence shown here is derived from an EMBL/GenBank/DDBJ whole genome shotgun (WGS) entry which is preliminary data.</text>
</comment>
<dbReference type="Gene3D" id="3.30.920.30">
    <property type="entry name" value="Hypothetical protein"/>
    <property type="match status" value="1"/>
</dbReference>
<reference evidence="8" key="1">
    <citation type="submission" date="2022-08" db="EMBL/GenBank/DDBJ databases">
        <title>Draft genome sequencing of Roseisolibacter agri AW1220.</title>
        <authorList>
            <person name="Tobiishi Y."/>
            <person name="Tonouchi A."/>
        </authorList>
    </citation>
    <scope>NUCLEOTIDE SEQUENCE</scope>
    <source>
        <strain evidence="8">AW1220</strain>
    </source>
</reference>
<evidence type="ECO:0000256" key="5">
    <source>
        <dbReference type="ARBA" id="ARBA00022801"/>
    </source>
</evidence>
<evidence type="ECO:0000256" key="3">
    <source>
        <dbReference type="ARBA" id="ARBA00022722"/>
    </source>
</evidence>
<evidence type="ECO:0000313" key="9">
    <source>
        <dbReference type="Proteomes" id="UP001161325"/>
    </source>
</evidence>
<comment type="similarity">
    <text evidence="1">Belongs to the HicA mRNA interferase family.</text>
</comment>
<dbReference type="SUPFAM" id="SSF54786">
    <property type="entry name" value="YcfA/nrd intein domain"/>
    <property type="match status" value="1"/>
</dbReference>
<dbReference type="GO" id="GO:0016787">
    <property type="term" value="F:hydrolase activity"/>
    <property type="evidence" value="ECO:0007669"/>
    <property type="project" value="UniProtKB-KW"/>
</dbReference>
<keyword evidence="9" id="KW-1185">Reference proteome</keyword>
<name>A0AA37Q105_9BACT</name>
<dbReference type="GO" id="GO:0003729">
    <property type="term" value="F:mRNA binding"/>
    <property type="evidence" value="ECO:0007669"/>
    <property type="project" value="InterPro"/>
</dbReference>
<dbReference type="InterPro" id="IPR038570">
    <property type="entry name" value="HicA_sf"/>
</dbReference>
<dbReference type="Pfam" id="PF07927">
    <property type="entry name" value="HicA_toxin"/>
    <property type="match status" value="1"/>
</dbReference>
<gene>
    <name evidence="8" type="ORF">rosag_11330</name>
</gene>
<evidence type="ECO:0000256" key="1">
    <source>
        <dbReference type="ARBA" id="ARBA00006620"/>
    </source>
</evidence>
<evidence type="ECO:0000256" key="7">
    <source>
        <dbReference type="ARBA" id="ARBA00023016"/>
    </source>
</evidence>
<dbReference type="EMBL" id="BRXS01000002">
    <property type="protein sequence ID" value="GLC24620.1"/>
    <property type="molecule type" value="Genomic_DNA"/>
</dbReference>
<organism evidence="8 9">
    <name type="scientific">Roseisolibacter agri</name>
    <dbReference type="NCBI Taxonomy" id="2014610"/>
    <lineage>
        <taxon>Bacteria</taxon>
        <taxon>Pseudomonadati</taxon>
        <taxon>Gemmatimonadota</taxon>
        <taxon>Gemmatimonadia</taxon>
        <taxon>Gemmatimonadales</taxon>
        <taxon>Gemmatimonadaceae</taxon>
        <taxon>Roseisolibacter</taxon>
    </lineage>
</organism>
<keyword evidence="3" id="KW-0540">Nuclease</keyword>